<keyword evidence="2" id="KW-1133">Transmembrane helix</keyword>
<feature type="chain" id="PRO_5013107530" evidence="3">
    <location>
        <begin position="24"/>
        <end position="303"/>
    </location>
</feature>
<feature type="compositionally biased region" description="Basic and acidic residues" evidence="1">
    <location>
        <begin position="221"/>
        <end position="230"/>
    </location>
</feature>
<dbReference type="Proteomes" id="UP000221080">
    <property type="component" value="Chromosome 10"/>
</dbReference>
<evidence type="ECO:0000256" key="2">
    <source>
        <dbReference type="SAM" id="Phobius"/>
    </source>
</evidence>
<gene>
    <name evidence="5" type="primary">LOC108270544</name>
</gene>
<keyword evidence="2" id="KW-0472">Membrane</keyword>
<dbReference type="AlphaFoldDB" id="A0A2D0RQQ8"/>
<feature type="compositionally biased region" description="Basic and acidic residues" evidence="1">
    <location>
        <begin position="265"/>
        <end position="274"/>
    </location>
</feature>
<dbReference type="KEGG" id="ipu:108270544"/>
<feature type="transmembrane region" description="Helical" evidence="2">
    <location>
        <begin position="157"/>
        <end position="180"/>
    </location>
</feature>
<protein>
    <submittedName>
        <fullName evidence="5">Uncharacterized protein LOC108270544</fullName>
    </submittedName>
</protein>
<dbReference type="RefSeq" id="XP_017332843.1">
    <property type="nucleotide sequence ID" value="XM_017477354.3"/>
</dbReference>
<keyword evidence="3" id="KW-0732">Signal</keyword>
<sequence>MFQLLKKRLVFLIFYLCCVPVCCDVKHVSGTAGQNLTVAFTMKSTNFTNRQMNIYRDNTKIHVFNKSNGPCFSWGNYTLSKICITHPSQNPINLIFTYLLDGGVYHLAVFMPDFTFEESNKVNLTVLPSNYTTTNITAASFNNTSFQLDQSDKTSRMLMFIPVLVVVVMLVIVLLGSFYWSYRRKTDKTPAVNSTSTPQAIPDVTCVDYCVLDLPNRAGEKVRSTEERVEYSPIVFPPRKTTSQDNEIKSTTQQNKIKMTKQQRKQRETDKVSENPKTSKPKHHKCKNNSHLVTSCQVQNAQV</sequence>
<reference evidence="4" key="1">
    <citation type="journal article" date="2016" name="Nat. Commun.">
        <title>The channel catfish genome sequence provides insights into the evolution of scale formation in teleosts.</title>
        <authorList>
            <person name="Liu Z."/>
            <person name="Liu S."/>
            <person name="Yao J."/>
            <person name="Bao L."/>
            <person name="Zhang J."/>
            <person name="Li Y."/>
            <person name="Jiang C."/>
            <person name="Sun L."/>
            <person name="Wang R."/>
            <person name="Zhang Y."/>
            <person name="Zhou T."/>
            <person name="Zeng Q."/>
            <person name="Fu Q."/>
            <person name="Gao S."/>
            <person name="Li N."/>
            <person name="Koren S."/>
            <person name="Jiang Y."/>
            <person name="Zimin A."/>
            <person name="Xu P."/>
            <person name="Phillippy A.M."/>
            <person name="Geng X."/>
            <person name="Song L."/>
            <person name="Sun F."/>
            <person name="Li C."/>
            <person name="Wang X."/>
            <person name="Chen A."/>
            <person name="Jin Y."/>
            <person name="Yuan Z."/>
            <person name="Yang Y."/>
            <person name="Tan S."/>
            <person name="Peatman E."/>
            <person name="Lu J."/>
            <person name="Qin Z."/>
            <person name="Dunham R."/>
            <person name="Li Z."/>
            <person name="Sonstegard T."/>
            <person name="Feng J."/>
            <person name="Danzmann R.G."/>
            <person name="Schroeder S."/>
            <person name="Scheffler B."/>
            <person name="Duke M.V."/>
            <person name="Ballard L."/>
            <person name="Kucuktas H."/>
            <person name="Kaltenboeck L."/>
            <person name="Liu H."/>
            <person name="Armbruster J."/>
            <person name="Xie Y."/>
            <person name="Kirby M.L."/>
            <person name="Tian Y."/>
            <person name="Flanagan M.E."/>
            <person name="Mu W."/>
            <person name="Waldbieser G.C."/>
        </authorList>
    </citation>
    <scope>NUCLEOTIDE SEQUENCE [LARGE SCALE GENOMIC DNA]</scope>
    <source>
        <strain evidence="4">SDA103</strain>
    </source>
</reference>
<evidence type="ECO:0000256" key="1">
    <source>
        <dbReference type="SAM" id="MobiDB-lite"/>
    </source>
</evidence>
<evidence type="ECO:0000313" key="4">
    <source>
        <dbReference type="Proteomes" id="UP000221080"/>
    </source>
</evidence>
<keyword evidence="2" id="KW-0812">Transmembrane</keyword>
<keyword evidence="4" id="KW-1185">Reference proteome</keyword>
<feature type="region of interest" description="Disordered" evidence="1">
    <location>
        <begin position="221"/>
        <end position="292"/>
    </location>
</feature>
<dbReference type="OrthoDB" id="8917091at2759"/>
<evidence type="ECO:0000313" key="5">
    <source>
        <dbReference type="RefSeq" id="XP_017332843.1"/>
    </source>
</evidence>
<feature type="compositionally biased region" description="Polar residues" evidence="1">
    <location>
        <begin position="240"/>
        <end position="257"/>
    </location>
</feature>
<name>A0A2D0RQQ8_ICTPU</name>
<proteinExistence type="predicted"/>
<reference evidence="5" key="2">
    <citation type="submission" date="2025-08" db="UniProtKB">
        <authorList>
            <consortium name="RefSeq"/>
        </authorList>
    </citation>
    <scope>IDENTIFICATION</scope>
    <source>
        <tissue evidence="5">Blood</tissue>
    </source>
</reference>
<dbReference type="GeneID" id="108270544"/>
<feature type="compositionally biased region" description="Basic residues" evidence="1">
    <location>
        <begin position="279"/>
        <end position="288"/>
    </location>
</feature>
<organism evidence="4 5">
    <name type="scientific">Ictalurus punctatus</name>
    <name type="common">Channel catfish</name>
    <name type="synonym">Silurus punctatus</name>
    <dbReference type="NCBI Taxonomy" id="7998"/>
    <lineage>
        <taxon>Eukaryota</taxon>
        <taxon>Metazoa</taxon>
        <taxon>Chordata</taxon>
        <taxon>Craniata</taxon>
        <taxon>Vertebrata</taxon>
        <taxon>Euteleostomi</taxon>
        <taxon>Actinopterygii</taxon>
        <taxon>Neopterygii</taxon>
        <taxon>Teleostei</taxon>
        <taxon>Ostariophysi</taxon>
        <taxon>Siluriformes</taxon>
        <taxon>Ictaluridae</taxon>
        <taxon>Ictalurus</taxon>
    </lineage>
</organism>
<evidence type="ECO:0000256" key="3">
    <source>
        <dbReference type="SAM" id="SignalP"/>
    </source>
</evidence>
<accession>A0A2D0RQQ8</accession>
<feature type="signal peptide" evidence="3">
    <location>
        <begin position="1"/>
        <end position="23"/>
    </location>
</feature>